<feature type="transmembrane region" description="Helical" evidence="5">
    <location>
        <begin position="360"/>
        <end position="378"/>
    </location>
</feature>
<comment type="catalytic activity">
    <reaction evidence="1">
        <text>ATP + protein L-histidine = ADP + protein N-phospho-L-histidine.</text>
        <dbReference type="EC" id="2.7.13.3"/>
    </reaction>
</comment>
<evidence type="ECO:0000256" key="6">
    <source>
        <dbReference type="SAM" id="SignalP"/>
    </source>
</evidence>
<dbReference type="Pfam" id="PF07696">
    <property type="entry name" value="7TMR-DISMED2"/>
    <property type="match status" value="1"/>
</dbReference>
<keyword evidence="6" id="KW-0732">Signal</keyword>
<dbReference type="SMART" id="SM00388">
    <property type="entry name" value="HisKA"/>
    <property type="match status" value="1"/>
</dbReference>
<dbReference type="Gene3D" id="2.60.40.2380">
    <property type="match status" value="1"/>
</dbReference>
<dbReference type="EC" id="2.7.13.3" evidence="2"/>
<dbReference type="Pfam" id="PF00512">
    <property type="entry name" value="HisKA"/>
    <property type="match status" value="1"/>
</dbReference>
<evidence type="ECO:0000313" key="8">
    <source>
        <dbReference type="EMBL" id="SOD88611.1"/>
    </source>
</evidence>
<feature type="transmembrane region" description="Helical" evidence="5">
    <location>
        <begin position="180"/>
        <end position="201"/>
    </location>
</feature>
<feature type="transmembrane region" description="Helical" evidence="5">
    <location>
        <begin position="298"/>
        <end position="319"/>
    </location>
</feature>
<keyword evidence="5" id="KW-0812">Transmembrane</keyword>
<dbReference type="Gene3D" id="1.10.287.130">
    <property type="match status" value="1"/>
</dbReference>
<evidence type="ECO:0000259" key="7">
    <source>
        <dbReference type="PROSITE" id="PS50109"/>
    </source>
</evidence>
<dbReference type="InterPro" id="IPR036097">
    <property type="entry name" value="HisK_dim/P_sf"/>
</dbReference>
<feature type="transmembrane region" description="Helical" evidence="5">
    <location>
        <begin position="208"/>
        <end position="226"/>
    </location>
</feature>
<dbReference type="Pfam" id="PF07695">
    <property type="entry name" value="7TMR-DISM_7TM"/>
    <property type="match status" value="1"/>
</dbReference>
<keyword evidence="5" id="KW-0472">Membrane</keyword>
<dbReference type="InterPro" id="IPR011622">
    <property type="entry name" value="7TMR_DISM_rcpt_extracell_dom2"/>
</dbReference>
<sequence length="702" mass="78892">MKLLLLVLLLSLLNLVAIAQPVVLNDPAKVYHIFQNCEVLALEPGRTTIDSLLVHPEKYLFASVNQKPVVSLSNQVYWFRVELTNQTQTDLLLHFIYFTFQRVTVYEVTGKQVLASQDFTYGLSRGNDNYYQTRRIFPLKVANGQTHTLYFYVEGMYQHSLHVTAQSGMILQSHLFAKDLTAGLFIGFILMIILYSVLLYIRLGDRDNLFYVLWVFITGFLYLASYNQIAPVSTSLHNFYSWNGNFIQYASSMAHLLFALSFLPVRQQAKGLFRLSLLVAAFYMVAILLFLTNKAPDILYNLPYLIDGIICLLLGVTMYRKGFKPALYFIIGNIVFFVFFYISLFTLLGLDPPAFWRYNGSYLGVCGEILFFTLGLTYKVNLLKKHQDEAIQEQLRLTKENQQLVENQKQALEEKVEQRTAELRASQAQLIQKEKLASLGELTAGIAHEIQNPLNFVNNFSEVSAELVEEQKEALTKGDLEEAGFIADDLAQNLQKIHHHGSRASAIVKGMLEHSRSSTGEKAPTELNALANEYLRLAYQGLRAKDKSFNCELMTDFTSDLSKVEVVPQEIGRVLLNLYNNAFYAVHEKQKTAPADYQPTVTVSTRFVSASSPERATSITNPNGLGGVVEIRVRDNGAGIPESIKAKIFQPFFTTKPTGEGTGLGLSLSYDIITKGHGGIMAVESREGQGAEFIIELPSSQL</sequence>
<accession>A0A286FZB8</accession>
<gene>
    <name evidence="8" type="ORF">SAMN06269250_2754</name>
</gene>
<evidence type="ECO:0000313" key="9">
    <source>
        <dbReference type="Proteomes" id="UP000219452"/>
    </source>
</evidence>
<evidence type="ECO:0000256" key="4">
    <source>
        <dbReference type="SAM" id="Coils"/>
    </source>
</evidence>
<dbReference type="CDD" id="cd00082">
    <property type="entry name" value="HisKA"/>
    <property type="match status" value="1"/>
</dbReference>
<feature type="domain" description="Histidine kinase" evidence="7">
    <location>
        <begin position="445"/>
        <end position="701"/>
    </location>
</feature>
<dbReference type="PRINTS" id="PR00344">
    <property type="entry name" value="BCTRLSENSOR"/>
</dbReference>
<dbReference type="AlphaFoldDB" id="A0A286FZB8"/>
<dbReference type="Pfam" id="PF02518">
    <property type="entry name" value="HATPase_c"/>
    <property type="match status" value="1"/>
</dbReference>
<keyword evidence="5" id="KW-1133">Transmembrane helix</keyword>
<dbReference type="InterPro" id="IPR005467">
    <property type="entry name" value="His_kinase_dom"/>
</dbReference>
<evidence type="ECO:0000256" key="2">
    <source>
        <dbReference type="ARBA" id="ARBA00012438"/>
    </source>
</evidence>
<dbReference type="SUPFAM" id="SSF47384">
    <property type="entry name" value="Homodimeric domain of signal transducing histidine kinase"/>
    <property type="match status" value="1"/>
</dbReference>
<dbReference type="PANTHER" id="PTHR43065">
    <property type="entry name" value="SENSOR HISTIDINE KINASE"/>
    <property type="match status" value="1"/>
</dbReference>
<reference evidence="9" key="1">
    <citation type="submission" date="2017-09" db="EMBL/GenBank/DDBJ databases">
        <authorList>
            <person name="Varghese N."/>
            <person name="Submissions S."/>
        </authorList>
    </citation>
    <scope>NUCLEOTIDE SEQUENCE [LARGE SCALE GENOMIC DNA]</scope>
    <source>
        <strain evidence="9">DSM 29961</strain>
    </source>
</reference>
<dbReference type="PROSITE" id="PS50109">
    <property type="entry name" value="HIS_KIN"/>
    <property type="match status" value="1"/>
</dbReference>
<feature type="chain" id="PRO_5012877307" description="histidine kinase" evidence="6">
    <location>
        <begin position="20"/>
        <end position="702"/>
    </location>
</feature>
<dbReference type="InterPro" id="IPR004358">
    <property type="entry name" value="Sig_transdc_His_kin-like_C"/>
</dbReference>
<feature type="transmembrane region" description="Helical" evidence="5">
    <location>
        <begin position="272"/>
        <end position="292"/>
    </location>
</feature>
<dbReference type="Gene3D" id="3.30.565.10">
    <property type="entry name" value="Histidine kinase-like ATPase, C-terminal domain"/>
    <property type="match status" value="1"/>
</dbReference>
<protein>
    <recommendedName>
        <fullName evidence="2">histidine kinase</fullName>
        <ecNumber evidence="2">2.7.13.3</ecNumber>
    </recommendedName>
</protein>
<feature type="signal peptide" evidence="6">
    <location>
        <begin position="1"/>
        <end position="19"/>
    </location>
</feature>
<keyword evidence="4" id="KW-0175">Coiled coil</keyword>
<evidence type="ECO:0000256" key="1">
    <source>
        <dbReference type="ARBA" id="ARBA00000085"/>
    </source>
</evidence>
<dbReference type="EMBL" id="OCNH01000002">
    <property type="protein sequence ID" value="SOD88611.1"/>
    <property type="molecule type" value="Genomic_DNA"/>
</dbReference>
<dbReference type="InterPro" id="IPR011623">
    <property type="entry name" value="7TMR_DISM_rcpt_extracell_dom1"/>
</dbReference>
<dbReference type="Proteomes" id="UP000219452">
    <property type="component" value="Unassembled WGS sequence"/>
</dbReference>
<name>A0A286FZB8_9BACT</name>
<proteinExistence type="predicted"/>
<organism evidence="8 9">
    <name type="scientific">Spirosoma fluviale</name>
    <dbReference type="NCBI Taxonomy" id="1597977"/>
    <lineage>
        <taxon>Bacteria</taxon>
        <taxon>Pseudomonadati</taxon>
        <taxon>Bacteroidota</taxon>
        <taxon>Cytophagia</taxon>
        <taxon>Cytophagales</taxon>
        <taxon>Cytophagaceae</taxon>
        <taxon>Spirosoma</taxon>
    </lineage>
</organism>
<dbReference type="InterPro" id="IPR003661">
    <property type="entry name" value="HisK_dim/P_dom"/>
</dbReference>
<keyword evidence="3" id="KW-0597">Phosphoprotein</keyword>
<evidence type="ECO:0000256" key="5">
    <source>
        <dbReference type="SAM" id="Phobius"/>
    </source>
</evidence>
<dbReference type="RefSeq" id="WP_097126376.1">
    <property type="nucleotide sequence ID" value="NZ_OCNH01000002.1"/>
</dbReference>
<dbReference type="InterPro" id="IPR036890">
    <property type="entry name" value="HATPase_C_sf"/>
</dbReference>
<evidence type="ECO:0000256" key="3">
    <source>
        <dbReference type="ARBA" id="ARBA00022553"/>
    </source>
</evidence>
<dbReference type="PANTHER" id="PTHR43065:SF42">
    <property type="entry name" value="TWO-COMPONENT SENSOR PPRA"/>
    <property type="match status" value="1"/>
</dbReference>
<dbReference type="OrthoDB" id="9806995at2"/>
<keyword evidence="9" id="KW-1185">Reference proteome</keyword>
<dbReference type="SUPFAM" id="SSF55874">
    <property type="entry name" value="ATPase domain of HSP90 chaperone/DNA topoisomerase II/histidine kinase"/>
    <property type="match status" value="1"/>
</dbReference>
<dbReference type="InterPro" id="IPR003594">
    <property type="entry name" value="HATPase_dom"/>
</dbReference>
<feature type="transmembrane region" description="Helical" evidence="5">
    <location>
        <begin position="326"/>
        <end position="348"/>
    </location>
</feature>
<feature type="coiled-coil region" evidence="4">
    <location>
        <begin position="383"/>
        <end position="429"/>
    </location>
</feature>
<feature type="transmembrane region" description="Helical" evidence="5">
    <location>
        <begin position="246"/>
        <end position="265"/>
    </location>
</feature>
<dbReference type="GO" id="GO:0000155">
    <property type="term" value="F:phosphorelay sensor kinase activity"/>
    <property type="evidence" value="ECO:0007669"/>
    <property type="project" value="InterPro"/>
</dbReference>
<dbReference type="SMART" id="SM00387">
    <property type="entry name" value="HATPase_c"/>
    <property type="match status" value="1"/>
</dbReference>